<dbReference type="InterPro" id="IPR019099">
    <property type="entry name" value="Uncharacterised_PGPGW_TM"/>
</dbReference>
<sequence>MKNMFISLTGGFLLIVGIVCLLTPLPGALFIVFGLALLSINHLWARVWLKRSQDWMSKAARAIDKKRIQKKLYR</sequence>
<protein>
    <submittedName>
        <fullName evidence="2">PGPGW domain-containing protein</fullName>
    </submittedName>
</protein>
<evidence type="ECO:0000313" key="3">
    <source>
        <dbReference type="Proteomes" id="UP001597380"/>
    </source>
</evidence>
<keyword evidence="1" id="KW-0812">Transmembrane</keyword>
<accession>A0ABW4XJA6</accession>
<keyword evidence="1" id="KW-1133">Transmembrane helix</keyword>
<keyword evidence="1" id="KW-0472">Membrane</keyword>
<name>A0ABW4XJA6_9GAMM</name>
<proteinExistence type="predicted"/>
<dbReference type="Pfam" id="PF09656">
    <property type="entry name" value="PGPGW"/>
    <property type="match status" value="1"/>
</dbReference>
<dbReference type="RefSeq" id="WP_345340297.1">
    <property type="nucleotide sequence ID" value="NZ_BAABLI010000014.1"/>
</dbReference>
<dbReference type="EMBL" id="JBHUHT010000009">
    <property type="protein sequence ID" value="MFD2095632.1"/>
    <property type="molecule type" value="Genomic_DNA"/>
</dbReference>
<evidence type="ECO:0000256" key="1">
    <source>
        <dbReference type="SAM" id="Phobius"/>
    </source>
</evidence>
<organism evidence="2 3">
    <name type="scientific">Corallincola platygyrae</name>
    <dbReference type="NCBI Taxonomy" id="1193278"/>
    <lineage>
        <taxon>Bacteria</taxon>
        <taxon>Pseudomonadati</taxon>
        <taxon>Pseudomonadota</taxon>
        <taxon>Gammaproteobacteria</taxon>
        <taxon>Alteromonadales</taxon>
        <taxon>Psychromonadaceae</taxon>
        <taxon>Corallincola</taxon>
    </lineage>
</organism>
<dbReference type="Proteomes" id="UP001597380">
    <property type="component" value="Unassembled WGS sequence"/>
</dbReference>
<feature type="transmembrane region" description="Helical" evidence="1">
    <location>
        <begin position="30"/>
        <end position="49"/>
    </location>
</feature>
<evidence type="ECO:0000313" key="2">
    <source>
        <dbReference type="EMBL" id="MFD2095632.1"/>
    </source>
</evidence>
<reference evidence="3" key="1">
    <citation type="journal article" date="2019" name="Int. J. Syst. Evol. Microbiol.">
        <title>The Global Catalogue of Microorganisms (GCM) 10K type strain sequencing project: providing services to taxonomists for standard genome sequencing and annotation.</title>
        <authorList>
            <consortium name="The Broad Institute Genomics Platform"/>
            <consortium name="The Broad Institute Genome Sequencing Center for Infectious Disease"/>
            <person name="Wu L."/>
            <person name="Ma J."/>
        </authorList>
    </citation>
    <scope>NUCLEOTIDE SEQUENCE [LARGE SCALE GENOMIC DNA]</scope>
    <source>
        <strain evidence="3">CGMCC 1.10992</strain>
    </source>
</reference>
<gene>
    <name evidence="2" type="ORF">ACFSJ3_06495</name>
</gene>
<comment type="caution">
    <text evidence="2">The sequence shown here is derived from an EMBL/GenBank/DDBJ whole genome shotgun (WGS) entry which is preliminary data.</text>
</comment>
<keyword evidence="3" id="KW-1185">Reference proteome</keyword>